<evidence type="ECO:0008006" key="7">
    <source>
        <dbReference type="Google" id="ProtNLM"/>
    </source>
</evidence>
<feature type="compositionally biased region" description="Basic and acidic residues" evidence="2">
    <location>
        <begin position="170"/>
        <end position="191"/>
    </location>
</feature>
<dbReference type="InterPro" id="IPR000210">
    <property type="entry name" value="BTB/POZ_dom"/>
</dbReference>
<dbReference type="InterPro" id="IPR050457">
    <property type="entry name" value="ZnFinger_BTB_dom_contain"/>
</dbReference>
<keyword evidence="1" id="KW-0479">Metal-binding</keyword>
<feature type="compositionally biased region" description="Polar residues" evidence="2">
    <location>
        <begin position="306"/>
        <end position="315"/>
    </location>
</feature>
<dbReference type="FunFam" id="3.30.160.60:FF:000892">
    <property type="entry name" value="zinc finger and BTB domain-containing protein 3"/>
    <property type="match status" value="1"/>
</dbReference>
<feature type="compositionally biased region" description="Polar residues" evidence="2">
    <location>
        <begin position="512"/>
        <end position="527"/>
    </location>
</feature>
<dbReference type="PANTHER" id="PTHR46105:SF28">
    <property type="entry name" value="ZINC FINGER PROTEIN 37-LIKE"/>
    <property type="match status" value="1"/>
</dbReference>
<dbReference type="Pfam" id="PF00096">
    <property type="entry name" value="zf-C2H2"/>
    <property type="match status" value="1"/>
</dbReference>
<dbReference type="Pfam" id="PF00651">
    <property type="entry name" value="BTB"/>
    <property type="match status" value="1"/>
</dbReference>
<dbReference type="PROSITE" id="PS50097">
    <property type="entry name" value="BTB"/>
    <property type="match status" value="1"/>
</dbReference>
<dbReference type="SUPFAM" id="SSF57667">
    <property type="entry name" value="beta-beta-alpha zinc fingers"/>
    <property type="match status" value="1"/>
</dbReference>
<dbReference type="Gene3D" id="3.30.160.60">
    <property type="entry name" value="Classic Zinc Finger"/>
    <property type="match status" value="2"/>
</dbReference>
<feature type="region of interest" description="Disordered" evidence="2">
    <location>
        <begin position="223"/>
        <end position="385"/>
    </location>
</feature>
<feature type="domain" description="C2H2-type" evidence="4">
    <location>
        <begin position="587"/>
        <end position="614"/>
    </location>
</feature>
<dbReference type="GO" id="GO:0000978">
    <property type="term" value="F:RNA polymerase II cis-regulatory region sequence-specific DNA binding"/>
    <property type="evidence" value="ECO:0007669"/>
    <property type="project" value="TreeGrafter"/>
</dbReference>
<feature type="region of interest" description="Disordered" evidence="2">
    <location>
        <begin position="641"/>
        <end position="669"/>
    </location>
</feature>
<dbReference type="AlphaFoldDB" id="A0A6A5E755"/>
<feature type="compositionally biased region" description="Acidic residues" evidence="2">
    <location>
        <begin position="497"/>
        <end position="507"/>
    </location>
</feature>
<dbReference type="PROSITE" id="PS00028">
    <property type="entry name" value="ZINC_FINGER_C2H2_1"/>
    <property type="match status" value="2"/>
</dbReference>
<accession>A0A6A5E755</accession>
<sequence>MVALWRAGGAAVSPALQKKSCILSWKKTSLRQQLQVMEFPQHSQQLLSALRSQRQRGFLCDCSVLVGSSRFLAHRAVLASCSPFFHMFYSDPQGVIDGNGTSSSVTLDSDIVTAAAFGLLLDFVYEGVLQLAESPPVEDILAAASFLHMNEVVRVCKRRLQRRGPLAEADSTRSEECAGARRAIETGRVGEGDGGAEPVEAMAGDHLNPVAMEAPISSVSRMAERSQLESVESERRIGGGSSEARVQTPLSPDLADTTQPGMGAPLLPPGGELVQGLITGRSAPASGGNARLGTGGHGEGSALCSPCSTTETYRCSHSSNQQPSSSSSSRVPVSQASGRSVVTYSQSGSSLCSSPQHYVPRLPRVDSVREPSEADHRGTSGRGQQMVMLIQASALTSHNPTHSPPQRALPQIQIQSAVSLQSLDFHSAPEAQTLKRPEGNMGASPTIRNERSHRLMGRERTDDNDGENVKVKVEAIVISDEELEEEKEESRAREPVNEVDDEFEEEELHSPQFLSSHPQGLLQMTSHSNDYSFPLSPSSSSSGAGPSSQDTSSFALIPPSTAQQHSDPSAYFQDFQDSMGNFVEDVPTCGVCGKTFSCTYTLRRHAIVHTRERPYECRYCYRSYTQSGDLYRHIRKAHDHTLPAKRSKADMEPSLPPQPPLPPPPPPLS</sequence>
<dbReference type="InterPro" id="IPR013087">
    <property type="entry name" value="Znf_C2H2_type"/>
</dbReference>
<evidence type="ECO:0000259" key="4">
    <source>
        <dbReference type="PROSITE" id="PS50157"/>
    </source>
</evidence>
<proteinExistence type="predicted"/>
<feature type="compositionally biased region" description="Basic and acidic residues" evidence="2">
    <location>
        <begin position="641"/>
        <end position="651"/>
    </location>
</feature>
<dbReference type="SMART" id="SM00225">
    <property type="entry name" value="BTB"/>
    <property type="match status" value="1"/>
</dbReference>
<dbReference type="FunFam" id="3.30.160.60:FF:000114">
    <property type="entry name" value="Zinc finger and BTB domain-containing protein 18"/>
    <property type="match status" value="1"/>
</dbReference>
<dbReference type="InterPro" id="IPR011333">
    <property type="entry name" value="SKP1/BTB/POZ_sf"/>
</dbReference>
<evidence type="ECO:0000313" key="5">
    <source>
        <dbReference type="EMBL" id="KAF1384837.1"/>
    </source>
</evidence>
<dbReference type="SUPFAM" id="SSF54695">
    <property type="entry name" value="POZ domain"/>
    <property type="match status" value="1"/>
</dbReference>
<protein>
    <recommendedName>
        <fullName evidence="7">Zinc finger and BTB domain-containing protein 3</fullName>
    </recommendedName>
</protein>
<dbReference type="InterPro" id="IPR036236">
    <property type="entry name" value="Znf_C2H2_sf"/>
</dbReference>
<keyword evidence="1" id="KW-0863">Zinc-finger</keyword>
<organism evidence="5 6">
    <name type="scientific">Perca fluviatilis</name>
    <name type="common">European perch</name>
    <dbReference type="NCBI Taxonomy" id="8168"/>
    <lineage>
        <taxon>Eukaryota</taxon>
        <taxon>Metazoa</taxon>
        <taxon>Chordata</taxon>
        <taxon>Craniata</taxon>
        <taxon>Vertebrata</taxon>
        <taxon>Euteleostomi</taxon>
        <taxon>Actinopterygii</taxon>
        <taxon>Neopterygii</taxon>
        <taxon>Teleostei</taxon>
        <taxon>Neoteleostei</taxon>
        <taxon>Acanthomorphata</taxon>
        <taxon>Eupercaria</taxon>
        <taxon>Perciformes</taxon>
        <taxon>Percoidei</taxon>
        <taxon>Percidae</taxon>
        <taxon>Percinae</taxon>
        <taxon>Perca</taxon>
    </lineage>
</organism>
<feature type="compositionally biased region" description="Pro residues" evidence="2">
    <location>
        <begin position="654"/>
        <end position="669"/>
    </location>
</feature>
<feature type="compositionally biased region" description="Basic and acidic residues" evidence="2">
    <location>
        <begin position="363"/>
        <end position="378"/>
    </location>
</feature>
<feature type="compositionally biased region" description="Low complexity" evidence="2">
    <location>
        <begin position="316"/>
        <end position="337"/>
    </location>
</feature>
<dbReference type="SMART" id="SM00355">
    <property type="entry name" value="ZnF_C2H2"/>
    <property type="match status" value="2"/>
</dbReference>
<feature type="compositionally biased region" description="Basic and acidic residues" evidence="2">
    <location>
        <begin position="223"/>
        <end position="237"/>
    </location>
</feature>
<dbReference type="EMBL" id="VHII01000010">
    <property type="protein sequence ID" value="KAF1384837.1"/>
    <property type="molecule type" value="Genomic_DNA"/>
</dbReference>
<evidence type="ECO:0000256" key="1">
    <source>
        <dbReference type="PROSITE-ProRule" id="PRU00042"/>
    </source>
</evidence>
<feature type="domain" description="C2H2-type" evidence="4">
    <location>
        <begin position="615"/>
        <end position="643"/>
    </location>
</feature>
<dbReference type="GO" id="GO:0008270">
    <property type="term" value="F:zinc ion binding"/>
    <property type="evidence" value="ECO:0007669"/>
    <property type="project" value="UniProtKB-KW"/>
</dbReference>
<feature type="compositionally biased region" description="Low complexity" evidence="2">
    <location>
        <begin position="528"/>
        <end position="553"/>
    </location>
</feature>
<feature type="region of interest" description="Disordered" evidence="2">
    <location>
        <begin position="430"/>
        <end position="573"/>
    </location>
</feature>
<feature type="compositionally biased region" description="Basic and acidic residues" evidence="2">
    <location>
        <begin position="448"/>
        <end position="473"/>
    </location>
</feature>
<dbReference type="GO" id="GO:0000981">
    <property type="term" value="F:DNA-binding transcription factor activity, RNA polymerase II-specific"/>
    <property type="evidence" value="ECO:0007669"/>
    <property type="project" value="TreeGrafter"/>
</dbReference>
<name>A0A6A5E755_PERFL</name>
<gene>
    <name evidence="5" type="ORF">PFLUV_G00124330</name>
</gene>
<keyword evidence="6" id="KW-1185">Reference proteome</keyword>
<evidence type="ECO:0000259" key="3">
    <source>
        <dbReference type="PROSITE" id="PS50097"/>
    </source>
</evidence>
<keyword evidence="1" id="KW-0862">Zinc</keyword>
<feature type="region of interest" description="Disordered" evidence="2">
    <location>
        <begin position="166"/>
        <end position="196"/>
    </location>
</feature>
<dbReference type="PROSITE" id="PS50157">
    <property type="entry name" value="ZINC_FINGER_C2H2_2"/>
    <property type="match status" value="2"/>
</dbReference>
<dbReference type="PANTHER" id="PTHR46105">
    <property type="entry name" value="AGAP004733-PA"/>
    <property type="match status" value="1"/>
</dbReference>
<feature type="domain" description="BTB" evidence="3">
    <location>
        <begin position="60"/>
        <end position="133"/>
    </location>
</feature>
<evidence type="ECO:0000313" key="6">
    <source>
        <dbReference type="Proteomes" id="UP000465112"/>
    </source>
</evidence>
<evidence type="ECO:0000256" key="2">
    <source>
        <dbReference type="SAM" id="MobiDB-lite"/>
    </source>
</evidence>
<feature type="compositionally biased region" description="Low complexity" evidence="2">
    <location>
        <begin position="345"/>
        <end position="354"/>
    </location>
</feature>
<dbReference type="Proteomes" id="UP000465112">
    <property type="component" value="Chromosome 10"/>
</dbReference>
<reference evidence="5 6" key="1">
    <citation type="submission" date="2019-06" db="EMBL/GenBank/DDBJ databases">
        <title>A chromosome-scale genome assembly of the European perch, Perca fluviatilis.</title>
        <authorList>
            <person name="Roques C."/>
            <person name="Zahm M."/>
            <person name="Cabau C."/>
            <person name="Klopp C."/>
            <person name="Bouchez O."/>
            <person name="Donnadieu C."/>
            <person name="Kuhl H."/>
            <person name="Gislard M."/>
            <person name="Guendouz S."/>
            <person name="Journot L."/>
            <person name="Haffray P."/>
            <person name="Bestin A."/>
            <person name="Morvezen R."/>
            <person name="Feron R."/>
            <person name="Wen M."/>
            <person name="Jouanno E."/>
            <person name="Herpin A."/>
            <person name="Schartl M."/>
            <person name="Postlethwait J."/>
            <person name="Schaerlinger B."/>
            <person name="Chardard D."/>
            <person name="Lecocq T."/>
            <person name="Poncet C."/>
            <person name="Jaffrelo L."/>
            <person name="Lampietro C."/>
            <person name="Guiguen Y."/>
        </authorList>
    </citation>
    <scope>NUCLEOTIDE SEQUENCE [LARGE SCALE GENOMIC DNA]</scope>
    <source>
        <tissue evidence="5">Blood</tissue>
    </source>
</reference>
<dbReference type="Gene3D" id="3.30.710.10">
    <property type="entry name" value="Potassium Channel Kv1.1, Chain A"/>
    <property type="match status" value="1"/>
</dbReference>
<feature type="compositionally biased region" description="Low complexity" evidence="2">
    <location>
        <begin position="260"/>
        <end position="272"/>
    </location>
</feature>
<comment type="caution">
    <text evidence="5">The sequence shown here is derived from an EMBL/GenBank/DDBJ whole genome shotgun (WGS) entry which is preliminary data.</text>
</comment>